<dbReference type="SUPFAM" id="SSF55455">
    <property type="entry name" value="SRF-like"/>
    <property type="match status" value="1"/>
</dbReference>
<evidence type="ECO:0000313" key="8">
    <source>
        <dbReference type="Proteomes" id="UP000249390"/>
    </source>
</evidence>
<name>A0A328DQQ8_9ASTE</name>
<dbReference type="GO" id="GO:0005634">
    <property type="term" value="C:nucleus"/>
    <property type="evidence" value="ECO:0007669"/>
    <property type="project" value="UniProtKB-SubCell"/>
</dbReference>
<dbReference type="Proteomes" id="UP000249390">
    <property type="component" value="Unassembled WGS sequence"/>
</dbReference>
<dbReference type="PRINTS" id="PR00404">
    <property type="entry name" value="MADSDOMAIN"/>
</dbReference>
<sequence length="408" mass="45976">MQKETAAAMERICKTKKTQGRRKIDIIKIDNVNHRHVAFSKRRLGLFNKASELCILCGSHVVAIVESYGGKRVFTFGHPSADAVIEHYISGGGGGAALHGRDDDPVVKRSEQLYQQAWRELEKEKGAVEERKWEGGGGAHWWDMPIDGMDVKELEEYTAALEELKKKVALRVGELETAAMMTKKASAAAFCCGSSSPPPLLEYHDYHQAAKAVAFQWQSLWLTCMNVEQQEFPSRRPELNAGAIPEKNIGLKTVKISPGFRINPDLHFGYSWRSFAKTCHDGDEIDVDRRGFETSRNMSKMVVFMLCFCAFKYNQIMSNVVFIVYGVVLFCHYGQADSANLLQIHGLCPRFRHSLQFGSSPTHSQNKEAIQNCTPLLRQLPISSSPNERIGIAPIYLYLFVTKEFYTE</sequence>
<comment type="subcellular location">
    <subcellularLocation>
        <location evidence="1">Nucleus</location>
    </subcellularLocation>
</comment>
<dbReference type="GO" id="GO:0000981">
    <property type="term" value="F:DNA-binding transcription factor activity, RNA polymerase II-specific"/>
    <property type="evidence" value="ECO:0007669"/>
    <property type="project" value="TreeGrafter"/>
</dbReference>
<evidence type="ECO:0000256" key="2">
    <source>
        <dbReference type="ARBA" id="ARBA00023015"/>
    </source>
</evidence>
<dbReference type="InterPro" id="IPR002100">
    <property type="entry name" value="TF_MADSbox"/>
</dbReference>
<dbReference type="GO" id="GO:0046983">
    <property type="term" value="F:protein dimerization activity"/>
    <property type="evidence" value="ECO:0007669"/>
    <property type="project" value="InterPro"/>
</dbReference>
<gene>
    <name evidence="7" type="ORF">DM860_004948</name>
</gene>
<proteinExistence type="predicted"/>
<dbReference type="EMBL" id="NQVE01000122">
    <property type="protein sequence ID" value="RAL46669.1"/>
    <property type="molecule type" value="Genomic_DNA"/>
</dbReference>
<comment type="caution">
    <text evidence="7">The sequence shown here is derived from an EMBL/GenBank/DDBJ whole genome shotgun (WGS) entry which is preliminary data.</text>
</comment>
<reference evidence="7 8" key="1">
    <citation type="submission" date="2018-06" db="EMBL/GenBank/DDBJ databases">
        <title>The Genome of Cuscuta australis (Dodder) Provides Insight into the Evolution of Plant Parasitism.</title>
        <authorList>
            <person name="Liu H."/>
        </authorList>
    </citation>
    <scope>NUCLEOTIDE SEQUENCE [LARGE SCALE GENOMIC DNA]</scope>
    <source>
        <strain evidence="8">cv. Yunnan</strain>
        <tissue evidence="7">Vines</tissue>
    </source>
</reference>
<evidence type="ECO:0000313" key="7">
    <source>
        <dbReference type="EMBL" id="RAL46669.1"/>
    </source>
</evidence>
<dbReference type="PANTHER" id="PTHR11945:SF723">
    <property type="entry name" value="AGAMOUS-LIKE MADS-BOX PROTEIN AGL62"/>
    <property type="match status" value="1"/>
</dbReference>
<dbReference type="PANTHER" id="PTHR11945">
    <property type="entry name" value="MADS BOX PROTEIN"/>
    <property type="match status" value="1"/>
</dbReference>
<dbReference type="Pfam" id="PF00319">
    <property type="entry name" value="SRF-TF"/>
    <property type="match status" value="1"/>
</dbReference>
<accession>A0A328DQQ8</accession>
<organism evidence="7 8">
    <name type="scientific">Cuscuta australis</name>
    <dbReference type="NCBI Taxonomy" id="267555"/>
    <lineage>
        <taxon>Eukaryota</taxon>
        <taxon>Viridiplantae</taxon>
        <taxon>Streptophyta</taxon>
        <taxon>Embryophyta</taxon>
        <taxon>Tracheophyta</taxon>
        <taxon>Spermatophyta</taxon>
        <taxon>Magnoliopsida</taxon>
        <taxon>eudicotyledons</taxon>
        <taxon>Gunneridae</taxon>
        <taxon>Pentapetalae</taxon>
        <taxon>asterids</taxon>
        <taxon>lamiids</taxon>
        <taxon>Solanales</taxon>
        <taxon>Convolvulaceae</taxon>
        <taxon>Cuscuteae</taxon>
        <taxon>Cuscuta</taxon>
        <taxon>Cuscuta subgen. Grammica</taxon>
        <taxon>Cuscuta sect. Cleistogrammica</taxon>
    </lineage>
</organism>
<keyword evidence="3" id="KW-0238">DNA-binding</keyword>
<dbReference type="SMART" id="SM00432">
    <property type="entry name" value="MADS"/>
    <property type="match status" value="1"/>
</dbReference>
<dbReference type="AlphaFoldDB" id="A0A328DQQ8"/>
<dbReference type="GO" id="GO:0000978">
    <property type="term" value="F:RNA polymerase II cis-regulatory region sequence-specific DNA binding"/>
    <property type="evidence" value="ECO:0007669"/>
    <property type="project" value="TreeGrafter"/>
</dbReference>
<keyword evidence="8" id="KW-1185">Reference proteome</keyword>
<keyword evidence="4" id="KW-0804">Transcription</keyword>
<evidence type="ECO:0000259" key="6">
    <source>
        <dbReference type="PROSITE" id="PS50066"/>
    </source>
</evidence>
<evidence type="ECO:0000256" key="5">
    <source>
        <dbReference type="ARBA" id="ARBA00023242"/>
    </source>
</evidence>
<dbReference type="Gene3D" id="3.40.1810.10">
    <property type="entry name" value="Transcription factor, MADS-box"/>
    <property type="match status" value="1"/>
</dbReference>
<feature type="domain" description="MADS-box" evidence="6">
    <location>
        <begin position="19"/>
        <end position="71"/>
    </location>
</feature>
<protein>
    <recommendedName>
        <fullName evidence="6">MADS-box domain-containing protein</fullName>
    </recommendedName>
</protein>
<evidence type="ECO:0000256" key="4">
    <source>
        <dbReference type="ARBA" id="ARBA00023163"/>
    </source>
</evidence>
<dbReference type="PROSITE" id="PS50066">
    <property type="entry name" value="MADS_BOX_2"/>
    <property type="match status" value="1"/>
</dbReference>
<dbReference type="InterPro" id="IPR036879">
    <property type="entry name" value="TF_MADSbox_sf"/>
</dbReference>
<evidence type="ECO:0000256" key="3">
    <source>
        <dbReference type="ARBA" id="ARBA00023125"/>
    </source>
</evidence>
<keyword evidence="5" id="KW-0539">Nucleus</keyword>
<evidence type="ECO:0000256" key="1">
    <source>
        <dbReference type="ARBA" id="ARBA00004123"/>
    </source>
</evidence>
<keyword evidence="2" id="KW-0805">Transcription regulation</keyword>